<evidence type="ECO:0000259" key="2">
    <source>
        <dbReference type="Pfam" id="PF07744"/>
    </source>
</evidence>
<gene>
    <name evidence="3" type="ORF">HUJ06_003230</name>
</gene>
<dbReference type="EMBL" id="DUZY01000007">
    <property type="protein sequence ID" value="DAD45000.1"/>
    <property type="molecule type" value="Genomic_DNA"/>
</dbReference>
<keyword evidence="4" id="KW-1185">Reference proteome</keyword>
<reference evidence="3 4" key="1">
    <citation type="journal article" date="2020" name="Mol. Biol. Evol.">
        <title>Distinct Expression and Methylation Patterns for Genes with Different Fates following a Single Whole-Genome Duplication in Flowering Plants.</title>
        <authorList>
            <person name="Shi T."/>
            <person name="Rahmani R.S."/>
            <person name="Gugger P.F."/>
            <person name="Wang M."/>
            <person name="Li H."/>
            <person name="Zhang Y."/>
            <person name="Li Z."/>
            <person name="Wang Q."/>
            <person name="Van de Peer Y."/>
            <person name="Marchal K."/>
            <person name="Chen J."/>
        </authorList>
    </citation>
    <scope>NUCLEOTIDE SEQUENCE [LARGE SCALE GENOMIC DNA]</scope>
    <source>
        <tissue evidence="3">Leaf</tissue>
    </source>
</reference>
<dbReference type="CDD" id="cd21538">
    <property type="entry name" value="SPOC_TFIIS"/>
    <property type="match status" value="1"/>
</dbReference>
<feature type="compositionally biased region" description="Polar residues" evidence="1">
    <location>
        <begin position="313"/>
        <end position="328"/>
    </location>
</feature>
<protein>
    <recommendedName>
        <fullName evidence="2">Spen paralogue and orthologue SPOC C-terminal domain-containing protein</fullName>
    </recommendedName>
</protein>
<proteinExistence type="predicted"/>
<feature type="compositionally biased region" description="Polar residues" evidence="1">
    <location>
        <begin position="643"/>
        <end position="662"/>
    </location>
</feature>
<feature type="region of interest" description="Disordered" evidence="1">
    <location>
        <begin position="277"/>
        <end position="337"/>
    </location>
</feature>
<evidence type="ECO:0000256" key="1">
    <source>
        <dbReference type="SAM" id="MobiDB-lite"/>
    </source>
</evidence>
<name>A0A822ZKF6_NELNU</name>
<dbReference type="InterPro" id="IPR012921">
    <property type="entry name" value="SPOC_C"/>
</dbReference>
<feature type="region of interest" description="Disordered" evidence="1">
    <location>
        <begin position="35"/>
        <end position="55"/>
    </location>
</feature>
<dbReference type="PANTHER" id="PTHR11477">
    <property type="entry name" value="TRANSCRIPTION FACTOR S-II ZINC FINGER DOMAIN-CONTAINING PROTEIN"/>
    <property type="match status" value="1"/>
</dbReference>
<feature type="compositionally biased region" description="Polar residues" evidence="1">
    <location>
        <begin position="616"/>
        <end position="636"/>
    </location>
</feature>
<feature type="compositionally biased region" description="Polar residues" evidence="1">
    <location>
        <begin position="946"/>
        <end position="959"/>
    </location>
</feature>
<dbReference type="Pfam" id="PF07744">
    <property type="entry name" value="SPOC"/>
    <property type="match status" value="1"/>
</dbReference>
<dbReference type="Proteomes" id="UP000607653">
    <property type="component" value="Unassembled WGS sequence"/>
</dbReference>
<feature type="compositionally biased region" description="Basic and acidic residues" evidence="1">
    <location>
        <begin position="383"/>
        <end position="393"/>
    </location>
</feature>
<feature type="compositionally biased region" description="Polar residues" evidence="1">
    <location>
        <begin position="394"/>
        <end position="404"/>
    </location>
</feature>
<organism evidence="3 4">
    <name type="scientific">Nelumbo nucifera</name>
    <name type="common">Sacred lotus</name>
    <dbReference type="NCBI Taxonomy" id="4432"/>
    <lineage>
        <taxon>Eukaryota</taxon>
        <taxon>Viridiplantae</taxon>
        <taxon>Streptophyta</taxon>
        <taxon>Embryophyta</taxon>
        <taxon>Tracheophyta</taxon>
        <taxon>Spermatophyta</taxon>
        <taxon>Magnoliopsida</taxon>
        <taxon>Proteales</taxon>
        <taxon>Nelumbonaceae</taxon>
        <taxon>Nelumbo</taxon>
    </lineage>
</organism>
<feature type="compositionally biased region" description="Polar residues" evidence="1">
    <location>
        <begin position="584"/>
        <end position="606"/>
    </location>
</feature>
<accession>A0A822ZKF6</accession>
<comment type="caution">
    <text evidence="3">The sequence shown here is derived from an EMBL/GenBank/DDBJ whole genome shotgun (WGS) entry which is preliminary data.</text>
</comment>
<dbReference type="PANTHER" id="PTHR11477:SF37">
    <property type="entry name" value="SPEN PARALOGUE AND ORTHOLOGUE SPOC C-TERMINAL DOMAIN-CONTAINING PROTEIN"/>
    <property type="match status" value="1"/>
</dbReference>
<feature type="compositionally biased region" description="Polar residues" evidence="1">
    <location>
        <begin position="295"/>
        <end position="304"/>
    </location>
</feature>
<dbReference type="AlphaFoldDB" id="A0A822ZKF6"/>
<feature type="domain" description="Spen paralogue and orthologue SPOC C-terminal" evidence="2">
    <location>
        <begin position="412"/>
        <end position="558"/>
    </location>
</feature>
<feature type="region of interest" description="Disordered" evidence="1">
    <location>
        <begin position="946"/>
        <end position="985"/>
    </location>
</feature>
<evidence type="ECO:0000313" key="4">
    <source>
        <dbReference type="Proteomes" id="UP000607653"/>
    </source>
</evidence>
<feature type="region of interest" description="Disordered" evidence="1">
    <location>
        <begin position="365"/>
        <end position="404"/>
    </location>
</feature>
<sequence length="985" mass="107239">MWHEKQNMIFPGQVTGPSGPQVTHLKNMLHPIPSGVPDTNFLPESGKKKRKATTLDQQGNRVLDYYLPIGSGPKPKLDVVSEVNVHKNAVEMFSNQTPQEHNVRLEQFRNFQVHDPSKLSASWQINDANFANSAVEKVNSTSSMLLPQSFCHSGPSPLLKSSLGDFPETGWRPPTYSTFNPAEVPNFSSYLNPNDACMGKATFGPALMDEANNVHGNPVTSGNLTLEKHQMSSANMGPLRMSEKSFIKDDKLAHFVNFDGKTVGQDVTKFETPMEMKQSCQSPDMADIKDGPSNGAVSVETSLCTDRKESDRSYQNSQTEVRSDTAPSNMGLDAKVKGKDQDLGDYHIKNISKTEGPRMDIAKYSSGEKVPPENAGCPAKTHVGPEHEYDRHSGSPNLGGSKSNAGKVATTNAEKLWDGSIRLNASVNVSAVAFFKSGEKMPEVNWSESVEVKGKVRLEAFEKFIQELPRSRNRGLMVISLCWKVGSSKAGLKGMKEVAKGYKERARVGFAQLSPGIDLYVCPRSDTIITILAKYGFFKGMAAVEDDQDSLIGCVVWRKNRISSNSVSKKSEKKNASLPEKPINSPSDSQKTAEVTQIISPTQPSEGSKPGCETVPSATESSGNMGSKNRIVQSSMVHVKSGSPMSTPTQNNTPISVGSQAASHAEARSPQGPMEQSMEVEIPPRCSSKPEKPDSSSKPLRHIPPIPSQKVKQIPLAPPDDDDLPEFDFRTTSVVSQTPPKSLLSCNSVNVLDAIQLVKKLSAEGIRNIDGSMLQKLPVQPKSVTSHQGPQNPAFPGIKLDTNQGSQPKRVGDHEPQMPLLHHIKGKPVEHSNEVPKPANFAAIFPQKNLWNDDDMPEWCPPDLEHENRSPPVASIRPSIPNIRCSVPNPPLGKVPPVPPLPLIPSTSQVLNHPLPHLQGSIGGFPHCPVTITVKPAQPRSVGFNQRCPSSSFVLNPNPSLRPGSNPFDVQRSTGSPGWRGWRRP</sequence>
<evidence type="ECO:0000313" key="3">
    <source>
        <dbReference type="EMBL" id="DAD45000.1"/>
    </source>
</evidence>
<feature type="region of interest" description="Disordered" evidence="1">
    <location>
        <begin position="565"/>
        <end position="724"/>
    </location>
</feature>